<dbReference type="CDD" id="cd11325">
    <property type="entry name" value="AmyAc_GTHase"/>
    <property type="match status" value="1"/>
</dbReference>
<dbReference type="GO" id="GO:0005978">
    <property type="term" value="P:glycogen biosynthetic process"/>
    <property type="evidence" value="ECO:0007669"/>
    <property type="project" value="InterPro"/>
</dbReference>
<protein>
    <recommendedName>
        <fullName evidence="4">1,4-alpha-glucan branching enzyme</fullName>
        <ecNumber evidence="4">2.4.1.18</ecNumber>
    </recommendedName>
</protein>
<dbReference type="InterPro" id="IPR017853">
    <property type="entry name" value="GH"/>
</dbReference>
<evidence type="ECO:0000256" key="4">
    <source>
        <dbReference type="ARBA" id="ARBA00012541"/>
    </source>
</evidence>
<dbReference type="AlphaFoldDB" id="A0A135HNE6"/>
<keyword evidence="6" id="KW-0119">Carbohydrate metabolism</keyword>
<keyword evidence="10" id="KW-1185">Reference proteome</keyword>
<evidence type="ECO:0000256" key="5">
    <source>
        <dbReference type="ARBA" id="ARBA00022679"/>
    </source>
</evidence>
<evidence type="ECO:0000256" key="7">
    <source>
        <dbReference type="PIRSR" id="PIRSR000463-1"/>
    </source>
</evidence>
<feature type="active site" description="Nucleophile" evidence="7">
    <location>
        <position position="282"/>
    </location>
</feature>
<dbReference type="Pfam" id="PF00128">
    <property type="entry name" value="Alpha-amylase"/>
    <property type="match status" value="1"/>
</dbReference>
<keyword evidence="5" id="KW-0808">Transferase</keyword>
<dbReference type="Pfam" id="PF02922">
    <property type="entry name" value="CBM_48"/>
    <property type="match status" value="1"/>
</dbReference>
<dbReference type="InterPro" id="IPR004193">
    <property type="entry name" value="Glyco_hydro_13_N"/>
</dbReference>
<reference evidence="9 10" key="1">
    <citation type="submission" date="2015-11" db="EMBL/GenBank/DDBJ databases">
        <title>Draft genome sequence of Paramesorhizobium deserti A-3-E, a strain highly resistant to diverse beta-lactam antibiotics.</title>
        <authorList>
            <person name="Lv R."/>
            <person name="Yang X."/>
            <person name="Fang N."/>
            <person name="Guo J."/>
            <person name="Luo X."/>
            <person name="Peng F."/>
            <person name="Yang R."/>
            <person name="Cui Y."/>
            <person name="Fang C."/>
            <person name="Song Y."/>
        </authorList>
    </citation>
    <scope>NUCLEOTIDE SEQUENCE [LARGE SCALE GENOMIC DNA]</scope>
    <source>
        <strain evidence="9 10">A-3-E</strain>
    </source>
</reference>
<dbReference type="InterPro" id="IPR006047">
    <property type="entry name" value="GH13_cat_dom"/>
</dbReference>
<proteinExistence type="inferred from homology"/>
<dbReference type="EMBL" id="LNTU01000041">
    <property type="protein sequence ID" value="KXF74738.1"/>
    <property type="molecule type" value="Genomic_DNA"/>
</dbReference>
<evidence type="ECO:0000313" key="9">
    <source>
        <dbReference type="EMBL" id="KXF74738.1"/>
    </source>
</evidence>
<dbReference type="GO" id="GO:0004553">
    <property type="term" value="F:hydrolase activity, hydrolyzing O-glycosyl compounds"/>
    <property type="evidence" value="ECO:0007669"/>
    <property type="project" value="InterPro"/>
</dbReference>
<dbReference type="EC" id="2.4.1.18" evidence="4"/>
<dbReference type="Gene3D" id="3.20.20.80">
    <property type="entry name" value="Glycosidases"/>
    <property type="match status" value="1"/>
</dbReference>
<dbReference type="PIRSF" id="PIRSF000463">
    <property type="entry name" value="GlgB"/>
    <property type="match status" value="1"/>
</dbReference>
<organism evidence="9 10">
    <name type="scientific">Paramesorhizobium deserti</name>
    <dbReference type="NCBI Taxonomy" id="1494590"/>
    <lineage>
        <taxon>Bacteria</taxon>
        <taxon>Pseudomonadati</taxon>
        <taxon>Pseudomonadota</taxon>
        <taxon>Alphaproteobacteria</taxon>
        <taxon>Hyphomicrobiales</taxon>
        <taxon>Phyllobacteriaceae</taxon>
        <taxon>Paramesorhizobium</taxon>
    </lineage>
</organism>
<dbReference type="InterPro" id="IPR013780">
    <property type="entry name" value="Glyco_hydro_b"/>
</dbReference>
<dbReference type="InterPro" id="IPR044143">
    <property type="entry name" value="GlgB_N_E_set_prok"/>
</dbReference>
<accession>A0A135HNE6</accession>
<dbReference type="PANTHER" id="PTHR43651">
    <property type="entry name" value="1,4-ALPHA-GLUCAN-BRANCHING ENZYME"/>
    <property type="match status" value="1"/>
</dbReference>
<dbReference type="InterPro" id="IPR013783">
    <property type="entry name" value="Ig-like_fold"/>
</dbReference>
<dbReference type="STRING" id="1494590.ATN84_22895"/>
<comment type="catalytic activity">
    <reaction evidence="1">
        <text>Transfers a segment of a (1-&gt;4)-alpha-D-glucan chain to a primary hydroxy group in a similar glucan chain.</text>
        <dbReference type="EC" id="2.4.1.18"/>
    </reaction>
</comment>
<dbReference type="SUPFAM" id="SSF51011">
    <property type="entry name" value="Glycosyl hydrolase domain"/>
    <property type="match status" value="1"/>
</dbReference>
<dbReference type="PANTHER" id="PTHR43651:SF11">
    <property type="entry name" value="MALTO-OLIGOSYLTREHALOSE TREHALOHYDROLASE"/>
    <property type="match status" value="1"/>
</dbReference>
<dbReference type="Proteomes" id="UP000070107">
    <property type="component" value="Unassembled WGS sequence"/>
</dbReference>
<dbReference type="Pfam" id="PF02806">
    <property type="entry name" value="Alpha-amylase_C"/>
    <property type="match status" value="1"/>
</dbReference>
<evidence type="ECO:0000259" key="8">
    <source>
        <dbReference type="SMART" id="SM00642"/>
    </source>
</evidence>
<dbReference type="CDD" id="cd02855">
    <property type="entry name" value="E_set_GBE_prok_N"/>
    <property type="match status" value="1"/>
</dbReference>
<dbReference type="Gene3D" id="2.60.40.1180">
    <property type="entry name" value="Golgi alpha-mannosidase II"/>
    <property type="match status" value="1"/>
</dbReference>
<comment type="function">
    <text evidence="2">Catalyzes the formation of the alpha-1,6-glucosidic linkages in glycogen by scission of a 1,4-alpha-linked oligosaccharide from growing alpha-1,4-glucan chains and the subsequent attachment of the oligosaccharide to the alpha-1,6 position.</text>
</comment>
<comment type="caution">
    <text evidence="9">The sequence shown here is derived from an EMBL/GenBank/DDBJ whole genome shotgun (WGS) entry which is preliminary data.</text>
</comment>
<dbReference type="InterPro" id="IPR014756">
    <property type="entry name" value="Ig_E-set"/>
</dbReference>
<evidence type="ECO:0000256" key="6">
    <source>
        <dbReference type="ARBA" id="ARBA00023277"/>
    </source>
</evidence>
<comment type="similarity">
    <text evidence="3">Belongs to the glycosyl hydrolase 13 family. GlgB subfamily.</text>
</comment>
<dbReference type="SMART" id="SM00642">
    <property type="entry name" value="Aamy"/>
    <property type="match status" value="1"/>
</dbReference>
<evidence type="ECO:0000256" key="3">
    <source>
        <dbReference type="ARBA" id="ARBA00009000"/>
    </source>
</evidence>
<dbReference type="GO" id="GO:0003844">
    <property type="term" value="F:1,4-alpha-glucan branching enzyme activity"/>
    <property type="evidence" value="ECO:0007669"/>
    <property type="project" value="UniProtKB-EC"/>
</dbReference>
<evidence type="ECO:0000313" key="10">
    <source>
        <dbReference type="Proteomes" id="UP000070107"/>
    </source>
</evidence>
<dbReference type="InterPro" id="IPR006048">
    <property type="entry name" value="A-amylase/branching_C"/>
</dbReference>
<evidence type="ECO:0000256" key="2">
    <source>
        <dbReference type="ARBA" id="ARBA00002953"/>
    </source>
</evidence>
<dbReference type="SUPFAM" id="SSF81296">
    <property type="entry name" value="E set domains"/>
    <property type="match status" value="1"/>
</dbReference>
<gene>
    <name evidence="9" type="ORF">ATN84_22895</name>
</gene>
<feature type="active site" description="Proton donor" evidence="7">
    <location>
        <position position="327"/>
    </location>
</feature>
<dbReference type="GO" id="GO:0043169">
    <property type="term" value="F:cation binding"/>
    <property type="evidence" value="ECO:0007669"/>
    <property type="project" value="InterPro"/>
</dbReference>
<feature type="domain" description="Glycosyl hydrolase family 13 catalytic" evidence="8">
    <location>
        <begin position="122"/>
        <end position="481"/>
    </location>
</feature>
<evidence type="ECO:0000256" key="1">
    <source>
        <dbReference type="ARBA" id="ARBA00000826"/>
    </source>
</evidence>
<sequence>MPKLTIRDGMGAIVHEDGVAFRVWAPHADAVGIVGSFNGWSDDEVPMADEGGGIWYADVHGAKPGDEYRFLIRNGEQVLSRIDPYARAVTSSVGNGIVVAPGDSWHEVDFQTPPWNELVIYEMHIGTFHRPSEEKRGTFEDASEKLAHLKRLGVNAVQIMPAMEFAGDVSWGYNPAHIYAVESAYGGPDGFKAFIKAAHQHGIAVILDVVYNHFGPSDLDLWQFDGWSENDKGGIYFYNDWRSETPWGETRPDYGRGEVRQFIRDNTLFWLDEYHLDGLRFDMTLYIRNVRGNEAEEGDALPEGWSLLQWINGEIRERFPGRIAIAEDLRNKAEITGAVDYGGAGFGAQWDAEFVHPIRQVLIAADDEARHMATVAHALAHSYNEDPFQRIIYTESHDEVANGRARVPHEIAPGDSSHWAAQKRSTLGAALMFTAPGIPMLFQGQEFLQGEWFQDTVPLDWDQSNEFSGIVRLYRDLIRLRLNRSALTRGLLARNITIHHVDENRKLLAFHRSAESGPRDDVIVVASFSHAPQEAHRIGFPRHGLWKLRLNTDWVGYSADFGNFSSQDAIAELGEYDGMTCSGEVSVGPYSALIFSQDE</sequence>
<dbReference type="SUPFAM" id="SSF51445">
    <property type="entry name" value="(Trans)glycosidases"/>
    <property type="match status" value="1"/>
</dbReference>
<dbReference type="InterPro" id="IPR037439">
    <property type="entry name" value="Branching_enzy"/>
</dbReference>
<dbReference type="Gene3D" id="2.60.40.10">
    <property type="entry name" value="Immunoglobulins"/>
    <property type="match status" value="1"/>
</dbReference>
<name>A0A135HNE6_9HYPH</name>